<organism evidence="8 9">
    <name type="scientific">Nocardia seriolae</name>
    <dbReference type="NCBI Taxonomy" id="37332"/>
    <lineage>
        <taxon>Bacteria</taxon>
        <taxon>Bacillati</taxon>
        <taxon>Actinomycetota</taxon>
        <taxon>Actinomycetes</taxon>
        <taxon>Mycobacteriales</taxon>
        <taxon>Nocardiaceae</taxon>
        <taxon>Nocardia</taxon>
    </lineage>
</organism>
<feature type="region of interest" description="Disordered" evidence="6">
    <location>
        <begin position="1"/>
        <end position="22"/>
    </location>
</feature>
<dbReference type="AlphaFoldDB" id="A0ABC8ALI3"/>
<evidence type="ECO:0000256" key="5">
    <source>
        <dbReference type="RuleBase" id="RU003693"/>
    </source>
</evidence>
<evidence type="ECO:0000256" key="4">
    <source>
        <dbReference type="ARBA" id="ARBA00022898"/>
    </source>
</evidence>
<reference evidence="8 9" key="1">
    <citation type="submission" date="2016-10" db="EMBL/GenBank/DDBJ databases">
        <title>Genome sequence of Nocardia seriolae strain EM150506, isolated from Anguila japonica.</title>
        <authorList>
            <person name="Han H.-J."/>
        </authorList>
    </citation>
    <scope>NUCLEOTIDE SEQUENCE [LARGE SCALE GENOMIC DNA]</scope>
    <source>
        <strain evidence="8 9">EM150506</strain>
    </source>
</reference>
<dbReference type="Proteomes" id="UP000180166">
    <property type="component" value="Chromosome"/>
</dbReference>
<protein>
    <submittedName>
        <fullName evidence="8">Histidinol-phosphate transaminase</fullName>
        <ecNumber evidence="8">2.6.1.9</ecNumber>
    </submittedName>
</protein>
<dbReference type="Gene3D" id="3.40.640.10">
    <property type="entry name" value="Type I PLP-dependent aspartate aminotransferase-like (Major domain)"/>
    <property type="match status" value="1"/>
</dbReference>
<name>A0ABC8ALI3_9NOCA</name>
<dbReference type="PANTHER" id="PTHR43643">
    <property type="entry name" value="HISTIDINOL-PHOSPHATE AMINOTRANSFERASE 2"/>
    <property type="match status" value="1"/>
</dbReference>
<dbReference type="InterPro" id="IPR015424">
    <property type="entry name" value="PyrdxlP-dep_Trfase"/>
</dbReference>
<evidence type="ECO:0000256" key="2">
    <source>
        <dbReference type="ARBA" id="ARBA00022576"/>
    </source>
</evidence>
<evidence type="ECO:0000313" key="8">
    <source>
        <dbReference type="EMBL" id="APA95070.1"/>
    </source>
</evidence>
<dbReference type="CDD" id="cd00609">
    <property type="entry name" value="AAT_like"/>
    <property type="match status" value="1"/>
</dbReference>
<dbReference type="GO" id="GO:0004400">
    <property type="term" value="F:histidinol-phosphate transaminase activity"/>
    <property type="evidence" value="ECO:0007669"/>
    <property type="project" value="UniProtKB-EC"/>
</dbReference>
<dbReference type="InterPro" id="IPR015422">
    <property type="entry name" value="PyrdxlP-dep_Trfase_small"/>
</dbReference>
<feature type="domain" description="Aminotransferase class I/classII large" evidence="7">
    <location>
        <begin position="48"/>
        <end position="326"/>
    </location>
</feature>
<comment type="cofactor">
    <cofactor evidence="1 5">
        <name>pyridoxal 5'-phosphate</name>
        <dbReference type="ChEBI" id="CHEBI:597326"/>
    </cofactor>
</comment>
<dbReference type="EC" id="2.6.1.9" evidence="8"/>
<dbReference type="PROSITE" id="PS00599">
    <property type="entry name" value="AA_TRANSFER_CLASS_2"/>
    <property type="match status" value="1"/>
</dbReference>
<accession>A0ABC8ALI3</accession>
<comment type="similarity">
    <text evidence="5">Belongs to the class-II pyridoxal-phosphate-dependent aminotransferase family.</text>
</comment>
<feature type="compositionally biased region" description="Basic and acidic residues" evidence="6">
    <location>
        <begin position="1"/>
        <end position="11"/>
    </location>
</feature>
<dbReference type="InterPro" id="IPR001917">
    <property type="entry name" value="Aminotrans_II_pyridoxalP_BS"/>
</dbReference>
<evidence type="ECO:0000313" key="9">
    <source>
        <dbReference type="Proteomes" id="UP000180166"/>
    </source>
</evidence>
<dbReference type="Pfam" id="PF00155">
    <property type="entry name" value="Aminotran_1_2"/>
    <property type="match status" value="1"/>
</dbReference>
<dbReference type="KEGG" id="nsr:NS506_00996"/>
<keyword evidence="2 8" id="KW-0032">Aminotransferase</keyword>
<dbReference type="EMBL" id="CP017839">
    <property type="protein sequence ID" value="APA95070.1"/>
    <property type="molecule type" value="Genomic_DNA"/>
</dbReference>
<gene>
    <name evidence="8" type="ORF">NS506_00996</name>
</gene>
<dbReference type="InterPro" id="IPR015421">
    <property type="entry name" value="PyrdxlP-dep_Trfase_major"/>
</dbReference>
<proteinExistence type="inferred from homology"/>
<dbReference type="InterPro" id="IPR050106">
    <property type="entry name" value="HistidinolP_aminotransfase"/>
</dbReference>
<evidence type="ECO:0000256" key="6">
    <source>
        <dbReference type="SAM" id="MobiDB-lite"/>
    </source>
</evidence>
<evidence type="ECO:0000256" key="3">
    <source>
        <dbReference type="ARBA" id="ARBA00022679"/>
    </source>
</evidence>
<dbReference type="Gene3D" id="3.90.1150.10">
    <property type="entry name" value="Aspartate Aminotransferase, domain 1"/>
    <property type="match status" value="1"/>
</dbReference>
<keyword evidence="4 5" id="KW-0663">Pyridoxal phosphate</keyword>
<evidence type="ECO:0000256" key="1">
    <source>
        <dbReference type="ARBA" id="ARBA00001933"/>
    </source>
</evidence>
<evidence type="ECO:0000259" key="7">
    <source>
        <dbReference type="Pfam" id="PF00155"/>
    </source>
</evidence>
<keyword evidence="3 8" id="KW-0808">Transferase</keyword>
<sequence>MTRDGVEEDSRPAPLAPLRSPVAPMRSQVTPMRWPTGLRGEEPAVRYDLSLSENPFPPLPSVIEALDDCIDMANRYPEFLPTRLPQVIADRLGVRADQVVVGSGATGVAMQIMQTLPRAGAGFVYAAPTFDGYPIMANMVGLRPVAVPLDPHGRQDLWGMARAVDERTGLIAVCRPHNPTGTVVPASELKAFLYAVPARVPVILDEAYVEFLGATDTLDARELIRRHPNVLVLRTFSKAYGLAGLRIGYAFGAPELVRRVHRLQLPFGVPATAVAAVRASYAAEAELGERILRITTERELLRAELRRGGIRVPRSSANFLYLPGRDIAPALALAGIVAKRYPDGSARIAVGDPLADRAVLHALAGRPSAGGRSLRREDSRLLTLTARYEPSVRRGPRT</sequence>
<dbReference type="PANTHER" id="PTHR43643:SF3">
    <property type="entry name" value="HISTIDINOL-PHOSPHATE AMINOTRANSFERASE"/>
    <property type="match status" value="1"/>
</dbReference>
<dbReference type="InterPro" id="IPR004839">
    <property type="entry name" value="Aminotransferase_I/II_large"/>
</dbReference>
<dbReference type="SUPFAM" id="SSF53383">
    <property type="entry name" value="PLP-dependent transferases"/>
    <property type="match status" value="1"/>
</dbReference>